<feature type="compositionally biased region" description="Basic and acidic residues" evidence="5">
    <location>
        <begin position="510"/>
        <end position="524"/>
    </location>
</feature>
<dbReference type="InterPro" id="IPR033316">
    <property type="entry name" value="RBBP8-like"/>
</dbReference>
<sequence>MEGHLQRSPNLGKPIDSDDTKYVSGLSTILVATIQEAKDRISQIEYIFCSQLFPNFQSKSKSLQKIYSEARKAAEDACKEKENDLILQVERLELEKKQALEENLSLKLELETPSKEHVEKTNQLLAKVRSQQLEIDELERKIRKKSEEVDEGMELQSRLLQVVQSKASAIVNTRKQLKENEEKRNELLAEVNSLHKKVDDLQDELRRKAEEVAEGKELPENLFKKIESLGSEIVANKRQLDEKEKKKASLITKLKCLEDNARRLQEELEKKIREVEDGRKLQSQLLQRIDLNNTEMVRNRQQLEECEKEKKLLLAKVTALEGKINKIEVNLGGRNSKVAEESDSYKKLLQQIDDKTSELLAEKKKRLDTIDAYKKLKSQYNYLWSKLQQQNSIASLPDVLNYISDTSAVPPDTDKEKQHIGLNGRSEDEKGAKLIKTSSSDSPTSSFPIAPKCPPNAKSAPVVGSKRPASCWRDTRSRQCLGGADPHDDFLDTPLENIRENMNKALTEEVRDPMEVQKDLKLDSSDDETQDMNADRSPQKQQMPVPKASRSGFKYVEPVRKKADRENLKGIECKQCKKFYDAVLPNGGGSDTKGNQQNLRCEHQEGVSRHRYKYVPPLTPEGFWNIGFESEMS</sequence>
<dbReference type="SUPFAM" id="SSF90257">
    <property type="entry name" value="Myosin rod fragments"/>
    <property type="match status" value="1"/>
</dbReference>
<dbReference type="GO" id="GO:0005634">
    <property type="term" value="C:nucleus"/>
    <property type="evidence" value="ECO:0007669"/>
    <property type="project" value="UniProtKB-SubCell"/>
</dbReference>
<keyword evidence="2" id="KW-0227">DNA damage</keyword>
<keyword evidence="8" id="KW-1185">Reference proteome</keyword>
<name>A0A6A1WLS1_9ROSI</name>
<dbReference type="GO" id="GO:0003684">
    <property type="term" value="F:damaged DNA binding"/>
    <property type="evidence" value="ECO:0007669"/>
    <property type="project" value="TreeGrafter"/>
</dbReference>
<evidence type="ECO:0000256" key="2">
    <source>
        <dbReference type="ARBA" id="ARBA00022763"/>
    </source>
</evidence>
<evidence type="ECO:0000259" key="6">
    <source>
        <dbReference type="Pfam" id="PF08573"/>
    </source>
</evidence>
<evidence type="ECO:0000256" key="5">
    <source>
        <dbReference type="SAM" id="MobiDB-lite"/>
    </source>
</evidence>
<evidence type="ECO:0000313" key="8">
    <source>
        <dbReference type="Proteomes" id="UP000516437"/>
    </source>
</evidence>
<feature type="coiled-coil region" evidence="4">
    <location>
        <begin position="82"/>
        <end position="365"/>
    </location>
</feature>
<dbReference type="OrthoDB" id="5801062at2759"/>
<evidence type="ECO:0000256" key="3">
    <source>
        <dbReference type="ARBA" id="ARBA00023242"/>
    </source>
</evidence>
<gene>
    <name evidence="7" type="ORF">CJ030_MR1G028657</name>
</gene>
<evidence type="ECO:0000256" key="4">
    <source>
        <dbReference type="SAM" id="Coils"/>
    </source>
</evidence>
<keyword evidence="4" id="KW-0175">Coiled coil</keyword>
<dbReference type="Proteomes" id="UP000516437">
    <property type="component" value="Chromosome 1"/>
</dbReference>
<feature type="region of interest" description="Disordered" evidence="5">
    <location>
        <begin position="510"/>
        <end position="550"/>
    </location>
</feature>
<feature type="domain" description="DNA endonuclease activator Ctp1 C-terminal" evidence="6">
    <location>
        <begin position="595"/>
        <end position="628"/>
    </location>
</feature>
<evidence type="ECO:0000256" key="1">
    <source>
        <dbReference type="ARBA" id="ARBA00004123"/>
    </source>
</evidence>
<protein>
    <submittedName>
        <fullName evidence="7">Protein gamma response 1</fullName>
    </submittedName>
</protein>
<dbReference type="EMBL" id="RXIC02000019">
    <property type="protein sequence ID" value="KAB1224807.1"/>
    <property type="molecule type" value="Genomic_DNA"/>
</dbReference>
<feature type="region of interest" description="Disordered" evidence="5">
    <location>
        <begin position="407"/>
        <end position="469"/>
    </location>
</feature>
<comment type="subcellular location">
    <subcellularLocation>
        <location evidence="1">Nucleus</location>
    </subcellularLocation>
</comment>
<dbReference type="GO" id="GO:0010792">
    <property type="term" value="P:DNA double-strand break processing involved in repair via single-strand annealing"/>
    <property type="evidence" value="ECO:0007669"/>
    <property type="project" value="TreeGrafter"/>
</dbReference>
<comment type="caution">
    <text evidence="7">The sequence shown here is derived from an EMBL/GenBank/DDBJ whole genome shotgun (WGS) entry which is preliminary data.</text>
</comment>
<keyword evidence="3" id="KW-0539">Nucleus</keyword>
<dbReference type="InterPro" id="IPR013882">
    <property type="entry name" value="Ctp1_C"/>
</dbReference>
<dbReference type="PANTHER" id="PTHR15107:SF0">
    <property type="entry name" value="DNA ENDONUCLEASE ACTIVATOR CTP1 C-TERMINAL DOMAIN-CONTAINING PROTEIN"/>
    <property type="match status" value="1"/>
</dbReference>
<evidence type="ECO:0000313" key="7">
    <source>
        <dbReference type="EMBL" id="KAB1224807.1"/>
    </source>
</evidence>
<feature type="compositionally biased region" description="Low complexity" evidence="5">
    <location>
        <begin position="437"/>
        <end position="446"/>
    </location>
</feature>
<dbReference type="AlphaFoldDB" id="A0A6A1WLS1"/>
<dbReference type="PANTHER" id="PTHR15107">
    <property type="entry name" value="RETINOBLASTOMA BINDING PROTEIN 8"/>
    <property type="match status" value="1"/>
</dbReference>
<feature type="compositionally biased region" description="Basic and acidic residues" evidence="5">
    <location>
        <begin position="412"/>
        <end position="432"/>
    </location>
</feature>
<accession>A0A6A1WLS1</accession>
<organism evidence="7 8">
    <name type="scientific">Morella rubra</name>
    <name type="common">Chinese bayberry</name>
    <dbReference type="NCBI Taxonomy" id="262757"/>
    <lineage>
        <taxon>Eukaryota</taxon>
        <taxon>Viridiplantae</taxon>
        <taxon>Streptophyta</taxon>
        <taxon>Embryophyta</taxon>
        <taxon>Tracheophyta</taxon>
        <taxon>Spermatophyta</taxon>
        <taxon>Magnoliopsida</taxon>
        <taxon>eudicotyledons</taxon>
        <taxon>Gunneridae</taxon>
        <taxon>Pentapetalae</taxon>
        <taxon>rosids</taxon>
        <taxon>fabids</taxon>
        <taxon>Fagales</taxon>
        <taxon>Myricaceae</taxon>
        <taxon>Morella</taxon>
    </lineage>
</organism>
<dbReference type="Pfam" id="PF08573">
    <property type="entry name" value="SAE2"/>
    <property type="match status" value="1"/>
</dbReference>
<proteinExistence type="predicted"/>
<reference evidence="7 8" key="1">
    <citation type="journal article" date="2019" name="Plant Biotechnol. J.">
        <title>The red bayberry genome and genetic basis of sex determination.</title>
        <authorList>
            <person name="Jia H.M."/>
            <person name="Jia H.J."/>
            <person name="Cai Q.L."/>
            <person name="Wang Y."/>
            <person name="Zhao H.B."/>
            <person name="Yang W.F."/>
            <person name="Wang G.Y."/>
            <person name="Li Y.H."/>
            <person name="Zhan D.L."/>
            <person name="Shen Y.T."/>
            <person name="Niu Q.F."/>
            <person name="Chang L."/>
            <person name="Qiu J."/>
            <person name="Zhao L."/>
            <person name="Xie H.B."/>
            <person name="Fu W.Y."/>
            <person name="Jin J."/>
            <person name="Li X.W."/>
            <person name="Jiao Y."/>
            <person name="Zhou C.C."/>
            <person name="Tu T."/>
            <person name="Chai C.Y."/>
            <person name="Gao J.L."/>
            <person name="Fan L.J."/>
            <person name="van de Weg E."/>
            <person name="Wang J.Y."/>
            <person name="Gao Z.S."/>
        </authorList>
    </citation>
    <scope>NUCLEOTIDE SEQUENCE [LARGE SCALE GENOMIC DNA]</scope>
    <source>
        <tissue evidence="7">Leaves</tissue>
    </source>
</reference>